<dbReference type="Pfam" id="PF10601">
    <property type="entry name" value="zf-LITAF-like"/>
    <property type="match status" value="1"/>
</dbReference>
<keyword evidence="9" id="KW-1133">Transmembrane helix</keyword>
<dbReference type="PROSITE" id="PS51837">
    <property type="entry name" value="LITAF"/>
    <property type="match status" value="1"/>
</dbReference>
<evidence type="ECO:0000256" key="2">
    <source>
        <dbReference type="ARBA" id="ARBA00004481"/>
    </source>
</evidence>
<comment type="subcellular location">
    <subcellularLocation>
        <location evidence="2">Endosome membrane</location>
        <topology evidence="2">Peripheral membrane protein</topology>
    </subcellularLocation>
    <subcellularLocation>
        <location evidence="1">Late endosome membrane</location>
    </subcellularLocation>
    <subcellularLocation>
        <location evidence="3">Lysosome membrane</location>
        <topology evidence="3">Peripheral membrane protein</topology>
        <orientation evidence="3">Cytoplasmic side</orientation>
    </subcellularLocation>
</comment>
<keyword evidence="5" id="KW-0479">Metal-binding</keyword>
<evidence type="ECO:0000256" key="3">
    <source>
        <dbReference type="ARBA" id="ARBA00004630"/>
    </source>
</evidence>
<dbReference type="PANTHER" id="PTHR23292">
    <property type="entry name" value="LIPOPOLYSACCHARIDE-INDUCED TUMOR NECROSIS FACTOR-ALPHA FACTOR"/>
    <property type="match status" value="1"/>
</dbReference>
<feature type="region of interest" description="Disordered" evidence="8">
    <location>
        <begin position="34"/>
        <end position="53"/>
    </location>
</feature>
<dbReference type="GO" id="GO:0005765">
    <property type="term" value="C:lysosomal membrane"/>
    <property type="evidence" value="ECO:0007669"/>
    <property type="project" value="UniProtKB-SubCell"/>
</dbReference>
<dbReference type="InterPro" id="IPR006629">
    <property type="entry name" value="LITAF"/>
</dbReference>
<evidence type="ECO:0000256" key="9">
    <source>
        <dbReference type="SAM" id="Phobius"/>
    </source>
</evidence>
<evidence type="ECO:0000256" key="1">
    <source>
        <dbReference type="ARBA" id="ARBA00004414"/>
    </source>
</evidence>
<dbReference type="PANTHER" id="PTHR23292:SF6">
    <property type="entry name" value="FI16602P1-RELATED"/>
    <property type="match status" value="1"/>
</dbReference>
<evidence type="ECO:0000256" key="5">
    <source>
        <dbReference type="ARBA" id="ARBA00022723"/>
    </source>
</evidence>
<keyword evidence="12" id="KW-1185">Reference proteome</keyword>
<reference evidence="11" key="1">
    <citation type="journal article" date="2023" name="Genome Biol. Evol.">
        <title>Long-read-based Genome Assembly of Drosophila gunungcola Reveals Fewer Chemosensory Genes in Flower-breeding Species.</title>
        <authorList>
            <person name="Negi A."/>
            <person name="Liao B.Y."/>
            <person name="Yeh S.D."/>
        </authorList>
    </citation>
    <scope>NUCLEOTIDE SEQUENCE</scope>
    <source>
        <strain evidence="11">Sukarami</strain>
    </source>
</reference>
<sequence>MSSPISAPVHYPLVRSLTPPPSYQEAMGWLPSRSAEETTTWTTNTRDHHTTDGNSSAQMICPLCHDVIETKTVIRRGMTAYVASFVVTFVTCGLGTCLVPYIINDFNEIHHSCPNCKASLGTVLL</sequence>
<evidence type="ECO:0000256" key="6">
    <source>
        <dbReference type="ARBA" id="ARBA00022833"/>
    </source>
</evidence>
<name>A0A9Q0BNY7_9MUSC</name>
<keyword evidence="6" id="KW-0862">Zinc</keyword>
<dbReference type="OrthoDB" id="5599753at2759"/>
<evidence type="ECO:0000259" key="10">
    <source>
        <dbReference type="PROSITE" id="PS51837"/>
    </source>
</evidence>
<dbReference type="Proteomes" id="UP001059596">
    <property type="component" value="Unassembled WGS sequence"/>
</dbReference>
<protein>
    <recommendedName>
        <fullName evidence="10">LITAF domain-containing protein</fullName>
    </recommendedName>
</protein>
<evidence type="ECO:0000256" key="7">
    <source>
        <dbReference type="ARBA" id="ARBA00023136"/>
    </source>
</evidence>
<keyword evidence="7 9" id="KW-0472">Membrane</keyword>
<proteinExistence type="inferred from homology"/>
<dbReference type="EMBL" id="JAMKOV010000007">
    <property type="protein sequence ID" value="KAI8038826.1"/>
    <property type="molecule type" value="Genomic_DNA"/>
</dbReference>
<keyword evidence="9" id="KW-0812">Transmembrane</keyword>
<organism evidence="11 12">
    <name type="scientific">Drosophila gunungcola</name>
    <name type="common">fruit fly</name>
    <dbReference type="NCBI Taxonomy" id="103775"/>
    <lineage>
        <taxon>Eukaryota</taxon>
        <taxon>Metazoa</taxon>
        <taxon>Ecdysozoa</taxon>
        <taxon>Arthropoda</taxon>
        <taxon>Hexapoda</taxon>
        <taxon>Insecta</taxon>
        <taxon>Pterygota</taxon>
        <taxon>Neoptera</taxon>
        <taxon>Endopterygota</taxon>
        <taxon>Diptera</taxon>
        <taxon>Brachycera</taxon>
        <taxon>Muscomorpha</taxon>
        <taxon>Ephydroidea</taxon>
        <taxon>Drosophilidae</taxon>
        <taxon>Drosophila</taxon>
        <taxon>Sophophora</taxon>
    </lineage>
</organism>
<evidence type="ECO:0000256" key="4">
    <source>
        <dbReference type="ARBA" id="ARBA00005975"/>
    </source>
</evidence>
<accession>A0A9Q0BNY7</accession>
<feature type="transmembrane region" description="Helical" evidence="9">
    <location>
        <begin position="80"/>
        <end position="103"/>
    </location>
</feature>
<evidence type="ECO:0000313" key="11">
    <source>
        <dbReference type="EMBL" id="KAI8038826.1"/>
    </source>
</evidence>
<dbReference type="InterPro" id="IPR037519">
    <property type="entry name" value="LITAF_fam"/>
</dbReference>
<comment type="caution">
    <text evidence="11">The sequence shown here is derived from an EMBL/GenBank/DDBJ whole genome shotgun (WGS) entry which is preliminary data.</text>
</comment>
<dbReference type="GO" id="GO:0031902">
    <property type="term" value="C:late endosome membrane"/>
    <property type="evidence" value="ECO:0007669"/>
    <property type="project" value="UniProtKB-SubCell"/>
</dbReference>
<evidence type="ECO:0000313" key="12">
    <source>
        <dbReference type="Proteomes" id="UP001059596"/>
    </source>
</evidence>
<dbReference type="AlphaFoldDB" id="A0A9Q0BNY7"/>
<feature type="domain" description="LITAF" evidence="10">
    <location>
        <begin position="38"/>
        <end position="125"/>
    </location>
</feature>
<comment type="similarity">
    <text evidence="4">Belongs to the CDIP1/LITAF family.</text>
</comment>
<gene>
    <name evidence="11" type="ORF">M5D96_008735</name>
</gene>
<dbReference type="GO" id="GO:0008270">
    <property type="term" value="F:zinc ion binding"/>
    <property type="evidence" value="ECO:0007669"/>
    <property type="project" value="TreeGrafter"/>
</dbReference>
<evidence type="ECO:0000256" key="8">
    <source>
        <dbReference type="SAM" id="MobiDB-lite"/>
    </source>
</evidence>
<dbReference type="SMART" id="SM00714">
    <property type="entry name" value="LITAF"/>
    <property type="match status" value="1"/>
</dbReference>